<reference evidence="3 4" key="1">
    <citation type="submission" date="2019-02" db="EMBL/GenBank/DDBJ databases">
        <title>Pedobacter sp. nov., a novel speices isolated from soil of pinguins habitat in Antarcitica.</title>
        <authorList>
            <person name="He R.-H."/>
        </authorList>
    </citation>
    <scope>NUCLEOTIDE SEQUENCE [LARGE SCALE GENOMIC DNA]</scope>
    <source>
        <strain evidence="3 4">E01020</strain>
    </source>
</reference>
<keyword evidence="4" id="KW-1185">Reference proteome</keyword>
<sequence>MKKAGTKKSVRKKLSVWHYLKNRDTILATISVFLIMGLLALIPINTHILDPFKLALHDFNYNDLVYSKMGKNKNTSIDTNIVVVNIADAGRLEIAQMIQKSYDAKAKVIGVDVLFKVAKDPSADSVLNNTFNTKNNVVMAYNLYEDHSIFKPEGYFFNQAKNKGYANFVGEEEGVIRYFKPEVAYGNLNYLSFASAIVKVANPITFDQLSHRRKDFEIINYRKSSAKYLVVSGEKLINGEISTSILTNKIVLLGYVGKNEKDIEDKHYTPLNAVFTGRGVPDMNGIFIHANIISMAIDDAYVHQTPNWINWTIAFLLCWIHIAFFIKYSLEGHIWFHLKAKLVSLTMAVLFVYLGLWFFYYFDTQINMTLTLAAVILALDVLYFYESFALWLHKNWGFKTVFHHDVH</sequence>
<dbReference type="SMART" id="SM01080">
    <property type="entry name" value="CHASE2"/>
    <property type="match status" value="1"/>
</dbReference>
<dbReference type="AlphaFoldDB" id="A0A4R5MPT4"/>
<feature type="transmembrane region" description="Helical" evidence="1">
    <location>
        <begin position="308"/>
        <end position="330"/>
    </location>
</feature>
<gene>
    <name evidence="3" type="ORF">EZJ43_01640</name>
</gene>
<keyword evidence="1" id="KW-1133">Transmembrane helix</keyword>
<proteinExistence type="predicted"/>
<feature type="transmembrane region" description="Helical" evidence="1">
    <location>
        <begin position="342"/>
        <end position="360"/>
    </location>
</feature>
<protein>
    <submittedName>
        <fullName evidence="3">CHASE2 domain-containing protein</fullName>
    </submittedName>
</protein>
<dbReference type="Pfam" id="PF05226">
    <property type="entry name" value="CHASE2"/>
    <property type="match status" value="1"/>
</dbReference>
<keyword evidence="1" id="KW-0472">Membrane</keyword>
<name>A0A4R5MPT4_9SPHI</name>
<evidence type="ECO:0000313" key="3">
    <source>
        <dbReference type="EMBL" id="TDG37821.1"/>
    </source>
</evidence>
<evidence type="ECO:0000313" key="4">
    <source>
        <dbReference type="Proteomes" id="UP000295668"/>
    </source>
</evidence>
<organism evidence="3 4">
    <name type="scientific">Pedobacter changchengzhani</name>
    <dbReference type="NCBI Taxonomy" id="2529274"/>
    <lineage>
        <taxon>Bacteria</taxon>
        <taxon>Pseudomonadati</taxon>
        <taxon>Bacteroidota</taxon>
        <taxon>Sphingobacteriia</taxon>
        <taxon>Sphingobacteriales</taxon>
        <taxon>Sphingobacteriaceae</taxon>
        <taxon>Pedobacter</taxon>
    </lineage>
</organism>
<dbReference type="InterPro" id="IPR007890">
    <property type="entry name" value="CHASE2"/>
</dbReference>
<evidence type="ECO:0000259" key="2">
    <source>
        <dbReference type="SMART" id="SM01080"/>
    </source>
</evidence>
<feature type="transmembrane region" description="Helical" evidence="1">
    <location>
        <begin position="25"/>
        <end position="44"/>
    </location>
</feature>
<feature type="transmembrane region" description="Helical" evidence="1">
    <location>
        <begin position="366"/>
        <end position="385"/>
    </location>
</feature>
<dbReference type="EMBL" id="SJCY01000001">
    <property type="protein sequence ID" value="TDG37821.1"/>
    <property type="molecule type" value="Genomic_DNA"/>
</dbReference>
<evidence type="ECO:0000256" key="1">
    <source>
        <dbReference type="SAM" id="Phobius"/>
    </source>
</evidence>
<accession>A0A4R5MPT4</accession>
<feature type="domain" description="CHASE2" evidence="2">
    <location>
        <begin position="54"/>
        <end position="325"/>
    </location>
</feature>
<dbReference type="RefSeq" id="WP_133260915.1">
    <property type="nucleotide sequence ID" value="NZ_SJCY01000001.1"/>
</dbReference>
<comment type="caution">
    <text evidence="3">The sequence shown here is derived from an EMBL/GenBank/DDBJ whole genome shotgun (WGS) entry which is preliminary data.</text>
</comment>
<dbReference type="OrthoDB" id="1403562at2"/>
<keyword evidence="1" id="KW-0812">Transmembrane</keyword>
<dbReference type="Proteomes" id="UP000295668">
    <property type="component" value="Unassembled WGS sequence"/>
</dbReference>